<sequence length="488" mass="53146">MAADSTTIPTWNDAWAQWPKRDLANGQQQEWHPSSYSSHHINPDQTPVSNTILPNDYTSYYPPCNVDSAPWDPYNLDAFLSGPAEPEVRKGQASSLMNLPQYSPADSAPSDPQLLQMPEASRPAPPLETPRRPSASQTPGGFGLTPERPWPPSPSASGASSPSGGAGNKPSGRTPSKRGRASRRSKSDGGEACPRGTPAAINRHGKAHFRVCHNEVEKNYRSRLSHDFGMLLDVLVDCADDQDLSSKIVRLLVLEWKMSIAMEAVRVEPSATSAQVLNVAPLHHQDIGNHAPVTPPPHSLTTHDGDSSVPTVPRLLCQPSQFSHALEKRQRAHVSRKVSKRRNPDGRVLLDARLHRAAPASEGVAKPYIVHVGCPQFRRADEAVTVELGVCTGSRKGPNIHEFSDTSGLEDVNEGGDGASAVSDGEYRRTRLRVFPRDLLPTRPASLRTWWCTVTALSLVRTWMPLFLAILTPGSGHGSSRHPFLDCT</sequence>
<dbReference type="Proteomes" id="UP000764110">
    <property type="component" value="Unassembled WGS sequence"/>
</dbReference>
<feature type="compositionally biased region" description="Polar residues" evidence="1">
    <location>
        <begin position="25"/>
        <end position="50"/>
    </location>
</feature>
<organism evidence="2 3">
    <name type="scientific">Metarhizium humberi</name>
    <dbReference type="NCBI Taxonomy" id="2596975"/>
    <lineage>
        <taxon>Eukaryota</taxon>
        <taxon>Fungi</taxon>
        <taxon>Dikarya</taxon>
        <taxon>Ascomycota</taxon>
        <taxon>Pezizomycotina</taxon>
        <taxon>Sordariomycetes</taxon>
        <taxon>Hypocreomycetidae</taxon>
        <taxon>Hypocreales</taxon>
        <taxon>Clavicipitaceae</taxon>
        <taxon>Metarhizium</taxon>
    </lineage>
</organism>
<feature type="region of interest" description="Disordered" evidence="1">
    <location>
        <begin position="290"/>
        <end position="309"/>
    </location>
</feature>
<keyword evidence="3" id="KW-1185">Reference proteome</keyword>
<evidence type="ECO:0008006" key="4">
    <source>
        <dbReference type="Google" id="ProtNLM"/>
    </source>
</evidence>
<accession>A0A9P8MN03</accession>
<feature type="region of interest" description="Disordered" evidence="1">
    <location>
        <begin position="402"/>
        <end position="423"/>
    </location>
</feature>
<evidence type="ECO:0000256" key="1">
    <source>
        <dbReference type="SAM" id="MobiDB-lite"/>
    </source>
</evidence>
<feature type="compositionally biased region" description="Basic residues" evidence="1">
    <location>
        <begin position="175"/>
        <end position="184"/>
    </location>
</feature>
<evidence type="ECO:0000313" key="3">
    <source>
        <dbReference type="Proteomes" id="UP000764110"/>
    </source>
</evidence>
<evidence type="ECO:0000313" key="2">
    <source>
        <dbReference type="EMBL" id="KAH0601420.1"/>
    </source>
</evidence>
<comment type="caution">
    <text evidence="2">The sequence shown here is derived from an EMBL/GenBank/DDBJ whole genome shotgun (WGS) entry which is preliminary data.</text>
</comment>
<name>A0A9P8MN03_9HYPO</name>
<feature type="region of interest" description="Disordered" evidence="1">
    <location>
        <begin position="98"/>
        <end position="201"/>
    </location>
</feature>
<protein>
    <recommendedName>
        <fullName evidence="4">Helix-loop-helix DNA-binding protein</fullName>
    </recommendedName>
</protein>
<dbReference type="AlphaFoldDB" id="A0A9P8MN03"/>
<feature type="compositionally biased region" description="Low complexity" evidence="1">
    <location>
        <begin position="155"/>
        <end position="172"/>
    </location>
</feature>
<feature type="region of interest" description="Disordered" evidence="1">
    <location>
        <begin position="21"/>
        <end position="50"/>
    </location>
</feature>
<feature type="region of interest" description="Disordered" evidence="1">
    <location>
        <begin position="324"/>
        <end position="344"/>
    </location>
</feature>
<feature type="compositionally biased region" description="Basic residues" evidence="1">
    <location>
        <begin position="330"/>
        <end position="341"/>
    </location>
</feature>
<reference evidence="2 3" key="1">
    <citation type="submission" date="2020-07" db="EMBL/GenBank/DDBJ databases">
        <title>Metarhizium humberi genome.</title>
        <authorList>
            <person name="Lysoe E."/>
        </authorList>
    </citation>
    <scope>NUCLEOTIDE SEQUENCE [LARGE SCALE GENOMIC DNA]</scope>
    <source>
        <strain evidence="2 3">ESALQ1638</strain>
    </source>
</reference>
<gene>
    <name evidence="2" type="ORF">MHUMG1_00294</name>
</gene>
<proteinExistence type="predicted"/>
<dbReference type="EMBL" id="JACEFI010000001">
    <property type="protein sequence ID" value="KAH0601420.1"/>
    <property type="molecule type" value="Genomic_DNA"/>
</dbReference>